<sequence length="653" mass="74125">MSLLSSSSANLSDRMKLLLSTANGADIQFLVGQGEEKELFRAHKCILMSASDVFVAMFRYDAQNAKAEASSTELPNPVEVTDVEAAAFKVMLSFIYANDLDEFDGENAMAVLYAAKKYCLYGLIGQCLQEIHIPNLPNVFLGYVQARLLEFEDLSYQCLLHICQNAGQLFESEEFLQIDQNLLCELFGSDQLMISNEFAIWKAALRWADEKCRQNAIECSAENRRAALGPALFKIRFPLIETLEFSKNIVSSGILTMEEFVGVYQFLCHPNFCGVPGLNSLKFPWHGRISDWNTAKGNRVTLAMEIGKFSEFAADKMWSRRFSDYEIRINGFGWKISAEIRPKSNQNWLGFYLCCTAPKEDANWQSKCSATFRIVSQKHGTEDLIGKFNERIIKTKNLVQGFYFITFSELMDPNRGLYDQNEDKVTLVVDAIVEEQITERFIISDPINSNGTIEMEIDKLSEFAREIQQSERSSETIQIMGLSWRIVTEINTKNDSNGKCLCFFLCGTAQSEDENWSRKCMATFRIVSQMIGFGDFSRKFDEKRIFSAGNKKRGFTNFITFAELMDPEKGFYDKNEDKVTLLLPAHKLILKHSSEVFEAMFRYDAKTNCPVEVTDVEAAAFKVMLSFIYLSELAELNGDNAMAVLYAGGLFFN</sequence>
<gene>
    <name evidence="3" type="ORF">niasHT_032689</name>
</gene>
<dbReference type="EMBL" id="JBICBT010001210">
    <property type="protein sequence ID" value="KAL3078283.1"/>
    <property type="molecule type" value="Genomic_DNA"/>
</dbReference>
<feature type="domain" description="BTB" evidence="1">
    <location>
        <begin position="25"/>
        <end position="104"/>
    </location>
</feature>
<dbReference type="CDD" id="cd00121">
    <property type="entry name" value="MATH"/>
    <property type="match status" value="1"/>
</dbReference>
<dbReference type="InterPro" id="IPR008974">
    <property type="entry name" value="TRAF-like"/>
</dbReference>
<reference evidence="3 4" key="1">
    <citation type="submission" date="2024-10" db="EMBL/GenBank/DDBJ databases">
        <authorList>
            <person name="Kim D."/>
        </authorList>
    </citation>
    <scope>NUCLEOTIDE SEQUENCE [LARGE SCALE GENOMIC DNA]</scope>
    <source>
        <strain evidence="3">BH-2024</strain>
    </source>
</reference>
<name>A0ABD2IG12_9BILA</name>
<dbReference type="InterPro" id="IPR011333">
    <property type="entry name" value="SKP1/BTB/POZ_sf"/>
</dbReference>
<dbReference type="SMART" id="SM00225">
    <property type="entry name" value="BTB"/>
    <property type="match status" value="2"/>
</dbReference>
<evidence type="ECO:0000313" key="3">
    <source>
        <dbReference type="EMBL" id="KAL3078283.1"/>
    </source>
</evidence>
<dbReference type="SMART" id="SM00875">
    <property type="entry name" value="BACK"/>
    <property type="match status" value="1"/>
</dbReference>
<keyword evidence="4" id="KW-1185">Reference proteome</keyword>
<dbReference type="Pfam" id="PF00651">
    <property type="entry name" value="BTB"/>
    <property type="match status" value="2"/>
</dbReference>
<evidence type="ECO:0000259" key="2">
    <source>
        <dbReference type="PROSITE" id="PS50144"/>
    </source>
</evidence>
<dbReference type="PANTHER" id="PTHR45774:SF3">
    <property type="entry name" value="BTB (POZ) DOMAIN-CONTAINING 2B-RELATED"/>
    <property type="match status" value="1"/>
</dbReference>
<dbReference type="InterPro" id="IPR000210">
    <property type="entry name" value="BTB/POZ_dom"/>
</dbReference>
<comment type="caution">
    <text evidence="3">The sequence shown here is derived from an EMBL/GenBank/DDBJ whole genome shotgun (WGS) entry which is preliminary data.</text>
</comment>
<dbReference type="InterPro" id="IPR002083">
    <property type="entry name" value="MATH/TRAF_dom"/>
</dbReference>
<protein>
    <recommendedName>
        <fullName evidence="5">BTB domain-containing protein</fullName>
    </recommendedName>
</protein>
<dbReference type="SUPFAM" id="SSF49599">
    <property type="entry name" value="TRAF domain-like"/>
    <property type="match status" value="2"/>
</dbReference>
<evidence type="ECO:0000313" key="4">
    <source>
        <dbReference type="Proteomes" id="UP001620626"/>
    </source>
</evidence>
<dbReference type="PROSITE" id="PS50144">
    <property type="entry name" value="MATH"/>
    <property type="match status" value="2"/>
</dbReference>
<feature type="domain" description="MATH" evidence="2">
    <location>
        <begin position="299"/>
        <end position="429"/>
    </location>
</feature>
<evidence type="ECO:0008006" key="5">
    <source>
        <dbReference type="Google" id="ProtNLM"/>
    </source>
</evidence>
<accession>A0ABD2IG12</accession>
<evidence type="ECO:0000259" key="1">
    <source>
        <dbReference type="PROSITE" id="PS50097"/>
    </source>
</evidence>
<organism evidence="3 4">
    <name type="scientific">Heterodera trifolii</name>
    <dbReference type="NCBI Taxonomy" id="157864"/>
    <lineage>
        <taxon>Eukaryota</taxon>
        <taxon>Metazoa</taxon>
        <taxon>Ecdysozoa</taxon>
        <taxon>Nematoda</taxon>
        <taxon>Chromadorea</taxon>
        <taxon>Rhabditida</taxon>
        <taxon>Tylenchina</taxon>
        <taxon>Tylenchomorpha</taxon>
        <taxon>Tylenchoidea</taxon>
        <taxon>Heteroderidae</taxon>
        <taxon>Heteroderinae</taxon>
        <taxon>Heterodera</taxon>
    </lineage>
</organism>
<dbReference type="InterPro" id="IPR011705">
    <property type="entry name" value="BACK"/>
</dbReference>
<feature type="domain" description="MATH" evidence="2">
    <location>
        <begin position="450"/>
        <end position="583"/>
    </location>
</feature>
<dbReference type="Gene3D" id="3.30.710.10">
    <property type="entry name" value="Potassium Channel Kv1.1, Chain A"/>
    <property type="match status" value="2"/>
</dbReference>
<dbReference type="PROSITE" id="PS50097">
    <property type="entry name" value="BTB"/>
    <property type="match status" value="2"/>
</dbReference>
<dbReference type="Gene3D" id="2.60.210.10">
    <property type="entry name" value="Apoptosis, Tumor Necrosis Factor Receptor Associated Protein 2, Chain A"/>
    <property type="match status" value="2"/>
</dbReference>
<dbReference type="AlphaFoldDB" id="A0ABD2IG12"/>
<dbReference type="Pfam" id="PF07707">
    <property type="entry name" value="BACK"/>
    <property type="match status" value="1"/>
</dbReference>
<dbReference type="CDD" id="cd18186">
    <property type="entry name" value="BTB_POZ_ZBTB_KLHL-like"/>
    <property type="match status" value="1"/>
</dbReference>
<dbReference type="Pfam" id="PF22486">
    <property type="entry name" value="MATH_2"/>
    <property type="match status" value="2"/>
</dbReference>
<dbReference type="Proteomes" id="UP001620626">
    <property type="component" value="Unassembled WGS sequence"/>
</dbReference>
<dbReference type="PANTHER" id="PTHR45774">
    <property type="entry name" value="BTB/POZ DOMAIN-CONTAINING"/>
    <property type="match status" value="1"/>
</dbReference>
<dbReference type="SUPFAM" id="SSF54695">
    <property type="entry name" value="POZ domain"/>
    <property type="match status" value="2"/>
</dbReference>
<dbReference type="Gene3D" id="1.25.40.420">
    <property type="match status" value="1"/>
</dbReference>
<proteinExistence type="predicted"/>
<feature type="domain" description="BTB" evidence="1">
    <location>
        <begin position="583"/>
        <end position="637"/>
    </location>
</feature>